<keyword evidence="3" id="KW-0547">Nucleotide-binding</keyword>
<feature type="non-terminal residue" evidence="8">
    <location>
        <position position="1"/>
    </location>
</feature>
<evidence type="ECO:0000256" key="1">
    <source>
        <dbReference type="ARBA" id="ARBA00012829"/>
    </source>
</evidence>
<dbReference type="InterPro" id="IPR045864">
    <property type="entry name" value="aa-tRNA-synth_II/BPL/LPL"/>
</dbReference>
<feature type="domain" description="Aminoacyl-transfer RNA synthetases class-II family profile" evidence="7">
    <location>
        <begin position="224"/>
        <end position="599"/>
    </location>
</feature>
<dbReference type="PRINTS" id="PR01043">
    <property type="entry name" value="TRNASYNTHGLY"/>
</dbReference>
<dbReference type="NCBIfam" id="NF003211">
    <property type="entry name" value="PRK04173.1"/>
    <property type="match status" value="1"/>
</dbReference>
<reference evidence="8" key="1">
    <citation type="submission" date="2021-02" db="EMBL/GenBank/DDBJ databases">
        <authorList>
            <person name="Dougan E. K."/>
            <person name="Rhodes N."/>
            <person name="Thang M."/>
            <person name="Chan C."/>
        </authorList>
    </citation>
    <scope>NUCLEOTIDE SEQUENCE</scope>
</reference>
<evidence type="ECO:0000256" key="2">
    <source>
        <dbReference type="ARBA" id="ARBA00022598"/>
    </source>
</evidence>
<evidence type="ECO:0000256" key="5">
    <source>
        <dbReference type="ARBA" id="ARBA00023146"/>
    </source>
</evidence>
<dbReference type="GO" id="GO:0004820">
    <property type="term" value="F:glycine-tRNA ligase activity"/>
    <property type="evidence" value="ECO:0007669"/>
    <property type="project" value="UniProtKB-EC"/>
</dbReference>
<dbReference type="PANTHER" id="PTHR10745:SF8">
    <property type="entry name" value="DNA POLYMERASE SUBUNIT GAMMA-2, MITOCHONDRIAL"/>
    <property type="match status" value="1"/>
</dbReference>
<feature type="compositionally biased region" description="Basic residues" evidence="6">
    <location>
        <begin position="638"/>
        <end position="648"/>
    </location>
</feature>
<evidence type="ECO:0000256" key="6">
    <source>
        <dbReference type="SAM" id="MobiDB-lite"/>
    </source>
</evidence>
<dbReference type="SUPFAM" id="SSF55681">
    <property type="entry name" value="Class II aaRS and biotin synthetases"/>
    <property type="match status" value="1"/>
</dbReference>
<feature type="region of interest" description="Disordered" evidence="6">
    <location>
        <begin position="625"/>
        <end position="709"/>
    </location>
</feature>
<organism evidence="8 9">
    <name type="scientific">Polarella glacialis</name>
    <name type="common">Dinoflagellate</name>
    <dbReference type="NCBI Taxonomy" id="89957"/>
    <lineage>
        <taxon>Eukaryota</taxon>
        <taxon>Sar</taxon>
        <taxon>Alveolata</taxon>
        <taxon>Dinophyceae</taxon>
        <taxon>Suessiales</taxon>
        <taxon>Suessiaceae</taxon>
        <taxon>Polarella</taxon>
    </lineage>
</organism>
<protein>
    <recommendedName>
        <fullName evidence="1">glycine--tRNA ligase</fullName>
        <ecNumber evidence="1">6.1.1.14</ecNumber>
    </recommendedName>
</protein>
<proteinExistence type="predicted"/>
<dbReference type="EC" id="6.1.1.14" evidence="1"/>
<dbReference type="EMBL" id="CAJNNW010035958">
    <property type="protein sequence ID" value="CAE8731091.1"/>
    <property type="molecule type" value="Genomic_DNA"/>
</dbReference>
<dbReference type="GO" id="GO:0005524">
    <property type="term" value="F:ATP binding"/>
    <property type="evidence" value="ECO:0007669"/>
    <property type="project" value="UniProtKB-KW"/>
</dbReference>
<dbReference type="InterPro" id="IPR006195">
    <property type="entry name" value="aa-tRNA-synth_II"/>
</dbReference>
<dbReference type="PROSITE" id="PS50862">
    <property type="entry name" value="AA_TRNA_LIGASE_II"/>
    <property type="match status" value="1"/>
</dbReference>
<evidence type="ECO:0000256" key="4">
    <source>
        <dbReference type="ARBA" id="ARBA00022840"/>
    </source>
</evidence>
<name>A0A813LJG8_POLGL</name>
<dbReference type="Pfam" id="PF00587">
    <property type="entry name" value="tRNA-synt_2b"/>
    <property type="match status" value="1"/>
</dbReference>
<dbReference type="InterPro" id="IPR002315">
    <property type="entry name" value="tRNA-synt_gly"/>
</dbReference>
<feature type="compositionally biased region" description="Low complexity" evidence="6">
    <location>
        <begin position="697"/>
        <end position="709"/>
    </location>
</feature>
<feature type="compositionally biased region" description="Basic and acidic residues" evidence="6">
    <location>
        <begin position="680"/>
        <end position="689"/>
    </location>
</feature>
<gene>
    <name evidence="8" type="ORF">PGLA2088_LOCUS45906</name>
</gene>
<evidence type="ECO:0000259" key="7">
    <source>
        <dbReference type="PROSITE" id="PS50862"/>
    </source>
</evidence>
<dbReference type="InterPro" id="IPR027031">
    <property type="entry name" value="Gly-tRNA_synthase/POLG2"/>
</dbReference>
<accession>A0A813LJG8</accession>
<dbReference type="Gene3D" id="3.30.930.10">
    <property type="entry name" value="Bira Bifunctional Protein, Domain 2"/>
    <property type="match status" value="1"/>
</dbReference>
<keyword evidence="5" id="KW-0030">Aminoacyl-tRNA synthetase</keyword>
<comment type="caution">
    <text evidence="8">The sequence shown here is derived from an EMBL/GenBank/DDBJ whole genome shotgun (WGS) entry which is preliminary data.</text>
</comment>
<keyword evidence="2" id="KW-0436">Ligase</keyword>
<sequence length="709" mass="76466">VQARAVRGCLSSLRQSSSLRTPPQSVGADARADAPLARSRVMLHASAVAAPIAALLTGLLARRGASVRRTGASLGTVRRVATPEAPGEQPEVAPFEYKIDLEKMVSLCKRRGFVFPSAEVYGGYAGFFDYGPLGAELKNNLKRMWWRRMVHARDDVVGLDCSIVTNPAVHKASGHVDNFSDPMVDCTESKKRFRADQLMWAKVELEDSTTAGYVSMVEDGDVSEALAKAAKKLLKANAKGGEAASGSPMKPLVIKDMTEATAEEVPLIPSPATGNPGTLTGARAFNLMFQTNVGPYTDDSSVSYLRPETAQGIFVNYKQVVYVMRMKVPFGIAQIGKAFRNEITPRQFIFRSREFEQMEVEYFIDPEADFAQIQEEWLVEMWNFLKAVGLDERLMERQVHQGDKLAHYARACTDIVFRPIVITLKRRNGRGQPAVEEELQPRNDEEEAVDDGSTRNGDVDADEGLGRGASRSQSRSPERRSPSSKRARTLTPSSVLNVSVLEQALGRFTGELDQWLQAEAGKVEFLEAKAAVSKEFLQQSGAEVGDFLRSHAPSGPDTSGTGFATSALPRFLEMVDEDRSALSEVSIALAAFAERRGFPLTEELKASGSTLPMLKAVLKLLSAGQSPGAGKKVEAKAPRKPVAKTKRRVLGEAGAPGAAKGAAKPTAPRSPSPAAAEPKAVSEETKAVDEGEEGDSGSESYTGSSASGN</sequence>
<dbReference type="NCBIfam" id="TIGR00389">
    <property type="entry name" value="glyS_dimeric"/>
    <property type="match status" value="1"/>
</dbReference>
<evidence type="ECO:0000313" key="8">
    <source>
        <dbReference type="EMBL" id="CAE8731091.1"/>
    </source>
</evidence>
<dbReference type="AlphaFoldDB" id="A0A813LJG8"/>
<feature type="region of interest" description="Disordered" evidence="6">
    <location>
        <begin position="431"/>
        <end position="491"/>
    </location>
</feature>
<dbReference type="InterPro" id="IPR002314">
    <property type="entry name" value="aa-tRNA-synt_IIb"/>
</dbReference>
<keyword evidence="4" id="KW-0067">ATP-binding</keyword>
<dbReference type="PANTHER" id="PTHR10745">
    <property type="entry name" value="GLYCYL-TRNA SYNTHETASE/DNA POLYMERASE SUBUNIT GAMMA-2"/>
    <property type="match status" value="1"/>
</dbReference>
<dbReference type="GO" id="GO:0005739">
    <property type="term" value="C:mitochondrion"/>
    <property type="evidence" value="ECO:0007669"/>
    <property type="project" value="TreeGrafter"/>
</dbReference>
<feature type="compositionally biased region" description="Low complexity" evidence="6">
    <location>
        <begin position="653"/>
        <end position="679"/>
    </location>
</feature>
<evidence type="ECO:0000256" key="3">
    <source>
        <dbReference type="ARBA" id="ARBA00022741"/>
    </source>
</evidence>
<evidence type="ECO:0000313" key="9">
    <source>
        <dbReference type="Proteomes" id="UP000626109"/>
    </source>
</evidence>
<dbReference type="Proteomes" id="UP000626109">
    <property type="component" value="Unassembled WGS sequence"/>
</dbReference>
<dbReference type="GO" id="GO:0006264">
    <property type="term" value="P:mitochondrial DNA replication"/>
    <property type="evidence" value="ECO:0007669"/>
    <property type="project" value="TreeGrafter"/>
</dbReference>
<dbReference type="GO" id="GO:0006426">
    <property type="term" value="P:glycyl-tRNA aminoacylation"/>
    <property type="evidence" value="ECO:0007669"/>
    <property type="project" value="InterPro"/>
</dbReference>